<dbReference type="Proteomes" id="UP001165060">
    <property type="component" value="Unassembled WGS sequence"/>
</dbReference>
<dbReference type="EMBL" id="BRYB01003208">
    <property type="protein sequence ID" value="GMI32712.1"/>
    <property type="molecule type" value="Genomic_DNA"/>
</dbReference>
<dbReference type="InterPro" id="IPR051218">
    <property type="entry name" value="Sec_MonoDiacylglyc_Lipase"/>
</dbReference>
<dbReference type="SUPFAM" id="SSF53474">
    <property type="entry name" value="alpha/beta-Hydrolases"/>
    <property type="match status" value="1"/>
</dbReference>
<proteinExistence type="predicted"/>
<dbReference type="PANTHER" id="PTHR45856">
    <property type="entry name" value="ALPHA/BETA-HYDROLASES SUPERFAMILY PROTEIN"/>
    <property type="match status" value="1"/>
</dbReference>
<evidence type="ECO:0000313" key="2">
    <source>
        <dbReference type="EMBL" id="GMI32712.1"/>
    </source>
</evidence>
<feature type="domain" description="Fungal lipase-type" evidence="1">
    <location>
        <begin position="305"/>
        <end position="429"/>
    </location>
</feature>
<dbReference type="PANTHER" id="PTHR45856:SF24">
    <property type="entry name" value="FUNGAL LIPASE-LIKE DOMAIN-CONTAINING PROTEIN"/>
    <property type="match status" value="1"/>
</dbReference>
<evidence type="ECO:0000259" key="1">
    <source>
        <dbReference type="Pfam" id="PF01764"/>
    </source>
</evidence>
<dbReference type="InterPro" id="IPR029058">
    <property type="entry name" value="AB_hydrolase_fold"/>
</dbReference>
<dbReference type="InterPro" id="IPR002921">
    <property type="entry name" value="Fungal_lipase-type"/>
</dbReference>
<protein>
    <recommendedName>
        <fullName evidence="1">Fungal lipase-type domain-containing protein</fullName>
    </recommendedName>
</protein>
<reference evidence="2 3" key="1">
    <citation type="journal article" date="2023" name="Commun. Biol.">
        <title>Genome analysis of Parmales, the sister group of diatoms, reveals the evolutionary specialization of diatoms from phago-mixotrophs to photoautotrophs.</title>
        <authorList>
            <person name="Ban H."/>
            <person name="Sato S."/>
            <person name="Yoshikawa S."/>
            <person name="Yamada K."/>
            <person name="Nakamura Y."/>
            <person name="Ichinomiya M."/>
            <person name="Sato N."/>
            <person name="Blanc-Mathieu R."/>
            <person name="Endo H."/>
            <person name="Kuwata A."/>
            <person name="Ogata H."/>
        </authorList>
    </citation>
    <scope>NUCLEOTIDE SEQUENCE [LARGE SCALE GENOMIC DNA]</scope>
</reference>
<sequence>MNSKLVVGTVAATCLIVLVVTLGVTLQASPSNTDDDSAFVGEFSASGTITSSTLANTPADLGDGTFAVYFARDPDSKAITFELTANAKTDDGAVLSASAKDGQVSLWTTGDSVSDPLFSAFAPVGDYRLYDCDDTMVHLKSWSENYSVSRQGDTVTLDLGDGGKVYFTLDSSSRLPISVHWGGVAASLDTFARDASLKGTLGRDVPDTYPCQADIEDIMEDASNLPDVSQDEAEAVIEALSRRLEEDAPEARRELSTIDHQMILMAQAAYNNNDCGTSGWYPWFSMQNENAYAQVCWSTANTCTVAFRGSDDGSDWYSNIVGGIQTSRLGAHDVPTGFLNEYNKVKATSAWATYEWAAASSHCSGGVFVTGHSLGAAMAQVMAIEKDLDNVYTFAAPKGVLNASDNCKGKRYYIDTSWGGDPVPGLPPWGTHTSSGAKLQGSLNWFSREYKLVEEGCGSNGGGGLNPAMHSSSLYEWYVAELVN</sequence>
<gene>
    <name evidence="2" type="ORF">TeGR_g9606</name>
</gene>
<keyword evidence="3" id="KW-1185">Reference proteome</keyword>
<evidence type="ECO:0000313" key="3">
    <source>
        <dbReference type="Proteomes" id="UP001165060"/>
    </source>
</evidence>
<dbReference type="Pfam" id="PF01764">
    <property type="entry name" value="Lipase_3"/>
    <property type="match status" value="1"/>
</dbReference>
<comment type="caution">
    <text evidence="2">The sequence shown here is derived from an EMBL/GenBank/DDBJ whole genome shotgun (WGS) entry which is preliminary data.</text>
</comment>
<dbReference type="Gene3D" id="3.40.50.1820">
    <property type="entry name" value="alpha/beta hydrolase"/>
    <property type="match status" value="1"/>
</dbReference>
<organism evidence="2 3">
    <name type="scientific">Tetraparma gracilis</name>
    <dbReference type="NCBI Taxonomy" id="2962635"/>
    <lineage>
        <taxon>Eukaryota</taxon>
        <taxon>Sar</taxon>
        <taxon>Stramenopiles</taxon>
        <taxon>Ochrophyta</taxon>
        <taxon>Bolidophyceae</taxon>
        <taxon>Parmales</taxon>
        <taxon>Triparmaceae</taxon>
        <taxon>Tetraparma</taxon>
    </lineage>
</organism>
<name>A0ABQ6MUC5_9STRA</name>
<accession>A0ABQ6MUC5</accession>